<dbReference type="SUPFAM" id="SSF88723">
    <property type="entry name" value="PIN domain-like"/>
    <property type="match status" value="1"/>
</dbReference>
<protein>
    <recommendedName>
        <fullName evidence="1">PIN domain-containing protein</fullName>
    </recommendedName>
</protein>
<dbReference type="Pfam" id="PF01850">
    <property type="entry name" value="PIN"/>
    <property type="match status" value="1"/>
</dbReference>
<evidence type="ECO:0000259" key="1">
    <source>
        <dbReference type="Pfam" id="PF01850"/>
    </source>
</evidence>
<dbReference type="EMBL" id="LAZR01003050">
    <property type="protein sequence ID" value="KKN22557.1"/>
    <property type="molecule type" value="Genomic_DNA"/>
</dbReference>
<proteinExistence type="predicted"/>
<dbReference type="Gene3D" id="3.40.50.1010">
    <property type="entry name" value="5'-nuclease"/>
    <property type="match status" value="1"/>
</dbReference>
<organism evidence="2">
    <name type="scientific">marine sediment metagenome</name>
    <dbReference type="NCBI Taxonomy" id="412755"/>
    <lineage>
        <taxon>unclassified sequences</taxon>
        <taxon>metagenomes</taxon>
        <taxon>ecological metagenomes</taxon>
    </lineage>
</organism>
<accession>A0A0F9PDJ6</accession>
<name>A0A0F9PDJ6_9ZZZZ</name>
<reference evidence="2" key="1">
    <citation type="journal article" date="2015" name="Nature">
        <title>Complex archaea that bridge the gap between prokaryotes and eukaryotes.</title>
        <authorList>
            <person name="Spang A."/>
            <person name="Saw J.H."/>
            <person name="Jorgensen S.L."/>
            <person name="Zaremba-Niedzwiedzka K."/>
            <person name="Martijn J."/>
            <person name="Lind A.E."/>
            <person name="van Eijk R."/>
            <person name="Schleper C."/>
            <person name="Guy L."/>
            <person name="Ettema T.J."/>
        </authorList>
    </citation>
    <scope>NUCLEOTIDE SEQUENCE</scope>
</reference>
<dbReference type="InterPro" id="IPR029060">
    <property type="entry name" value="PIN-like_dom_sf"/>
</dbReference>
<dbReference type="InterPro" id="IPR002716">
    <property type="entry name" value="PIN_dom"/>
</dbReference>
<sequence>MEYELLLKSKKIKTPELIRDIIHFKALENIKEIPLNSSIIILAQKLRENHNLTYFDSLHCASALHADGIIISTDKDFINIKNLKLIAPNTLLSSKEE</sequence>
<feature type="domain" description="PIN" evidence="1">
    <location>
        <begin position="4"/>
        <end position="81"/>
    </location>
</feature>
<comment type="caution">
    <text evidence="2">The sequence shown here is derived from an EMBL/GenBank/DDBJ whole genome shotgun (WGS) entry which is preliminary data.</text>
</comment>
<gene>
    <name evidence="2" type="ORF">LCGC14_0913970</name>
</gene>
<dbReference type="AlphaFoldDB" id="A0A0F9PDJ6"/>
<evidence type="ECO:0000313" key="2">
    <source>
        <dbReference type="EMBL" id="KKN22557.1"/>
    </source>
</evidence>